<comment type="caution">
    <text evidence="2">The sequence shown here is derived from an EMBL/GenBank/DDBJ whole genome shotgun (WGS) entry which is preliminary data.</text>
</comment>
<dbReference type="EMBL" id="JBHTBN010000006">
    <property type="protein sequence ID" value="MFC7358401.1"/>
    <property type="molecule type" value="Genomic_DNA"/>
</dbReference>
<feature type="transmembrane region" description="Helical" evidence="1">
    <location>
        <begin position="6"/>
        <end position="26"/>
    </location>
</feature>
<evidence type="ECO:0000256" key="1">
    <source>
        <dbReference type="SAM" id="Phobius"/>
    </source>
</evidence>
<reference evidence="3" key="1">
    <citation type="journal article" date="2019" name="Int. J. Syst. Evol. Microbiol.">
        <title>The Global Catalogue of Microorganisms (GCM) 10K type strain sequencing project: providing services to taxonomists for standard genome sequencing and annotation.</title>
        <authorList>
            <consortium name="The Broad Institute Genomics Platform"/>
            <consortium name="The Broad Institute Genome Sequencing Center for Infectious Disease"/>
            <person name="Wu L."/>
            <person name="Ma J."/>
        </authorList>
    </citation>
    <scope>NUCLEOTIDE SEQUENCE [LARGE SCALE GENOMIC DNA]</scope>
    <source>
        <strain evidence="3">CGMCC 1.16306</strain>
    </source>
</reference>
<gene>
    <name evidence="2" type="ORF">ACFQO1_11935</name>
</gene>
<feature type="transmembrane region" description="Helical" evidence="1">
    <location>
        <begin position="38"/>
        <end position="60"/>
    </location>
</feature>
<protein>
    <recommendedName>
        <fullName evidence="4">DUF3976 domain-containing protein</fullName>
    </recommendedName>
</protein>
<keyword evidence="1" id="KW-0812">Transmembrane</keyword>
<dbReference type="RefSeq" id="WP_380218366.1">
    <property type="nucleotide sequence ID" value="NZ_JBHTBN010000006.1"/>
</dbReference>
<evidence type="ECO:0008006" key="4">
    <source>
        <dbReference type="Google" id="ProtNLM"/>
    </source>
</evidence>
<keyword evidence="1" id="KW-1133">Transmembrane helix</keyword>
<evidence type="ECO:0000313" key="2">
    <source>
        <dbReference type="EMBL" id="MFC7358401.1"/>
    </source>
</evidence>
<keyword evidence="1" id="KW-0472">Membrane</keyword>
<accession>A0ABW2N0E0</accession>
<evidence type="ECO:0000313" key="3">
    <source>
        <dbReference type="Proteomes" id="UP001596415"/>
    </source>
</evidence>
<proteinExistence type="predicted"/>
<keyword evidence="3" id="KW-1185">Reference proteome</keyword>
<name>A0ABW2N0E0_9FLAO</name>
<dbReference type="Proteomes" id="UP001596415">
    <property type="component" value="Unassembled WGS sequence"/>
</dbReference>
<organism evidence="2 3">
    <name type="scientific">Jejudonia soesokkakensis</name>
    <dbReference type="NCBI Taxonomy" id="1323432"/>
    <lineage>
        <taxon>Bacteria</taxon>
        <taxon>Pseudomonadati</taxon>
        <taxon>Bacteroidota</taxon>
        <taxon>Flavobacteriia</taxon>
        <taxon>Flavobacteriales</taxon>
        <taxon>Flavobacteriaceae</taxon>
        <taxon>Jejudonia</taxon>
    </lineage>
</organism>
<sequence length="62" mass="7251">MFSTNQLIFAVLFFIVFVGIMVISYRKDKKLHKKHYKDTAWILIGFIFFIGALLVIKTLLKA</sequence>